<dbReference type="AlphaFoldDB" id="A0AAV7K2X9"/>
<dbReference type="InterPro" id="IPR001849">
    <property type="entry name" value="PH_domain"/>
</dbReference>
<feature type="compositionally biased region" description="Low complexity" evidence="1">
    <location>
        <begin position="540"/>
        <end position="551"/>
    </location>
</feature>
<name>A0AAV7K2X9_9METZ</name>
<feature type="domain" description="PH" evidence="2">
    <location>
        <begin position="1"/>
        <end position="108"/>
    </location>
</feature>
<proteinExistence type="predicted"/>
<feature type="compositionally biased region" description="Basic and acidic residues" evidence="1">
    <location>
        <begin position="552"/>
        <end position="561"/>
    </location>
</feature>
<dbReference type="SUPFAM" id="SSF50729">
    <property type="entry name" value="PH domain-like"/>
    <property type="match status" value="1"/>
</dbReference>
<dbReference type="Proteomes" id="UP001165289">
    <property type="component" value="Unassembled WGS sequence"/>
</dbReference>
<protein>
    <recommendedName>
        <fullName evidence="2">PH domain-containing protein</fullName>
    </recommendedName>
</protein>
<dbReference type="InterPro" id="IPR011993">
    <property type="entry name" value="PH-like_dom_sf"/>
</dbReference>
<comment type="caution">
    <text evidence="3">The sequence shown here is derived from an EMBL/GenBank/DDBJ whole genome shotgun (WGS) entry which is preliminary data.</text>
</comment>
<feature type="region of interest" description="Disordered" evidence="1">
    <location>
        <begin position="538"/>
        <end position="605"/>
    </location>
</feature>
<evidence type="ECO:0000259" key="2">
    <source>
        <dbReference type="PROSITE" id="PS50003"/>
    </source>
</evidence>
<dbReference type="PROSITE" id="PS50003">
    <property type="entry name" value="PH_DOMAIN"/>
    <property type="match status" value="1"/>
</dbReference>
<dbReference type="EMBL" id="JAKMXF010000221">
    <property type="protein sequence ID" value="KAI6654934.1"/>
    <property type="molecule type" value="Genomic_DNA"/>
</dbReference>
<dbReference type="Gene3D" id="2.30.29.30">
    <property type="entry name" value="Pleckstrin-homology domain (PH domain)/Phosphotyrosine-binding domain (PTB)"/>
    <property type="match status" value="1"/>
</dbReference>
<gene>
    <name evidence="3" type="ORF">LOD99_2813</name>
</gene>
<feature type="compositionally biased region" description="Basic residues" evidence="1">
    <location>
        <begin position="562"/>
        <end position="573"/>
    </location>
</feature>
<evidence type="ECO:0000313" key="3">
    <source>
        <dbReference type="EMBL" id="KAI6654934.1"/>
    </source>
</evidence>
<organism evidence="3 4">
    <name type="scientific">Oopsacas minuta</name>
    <dbReference type="NCBI Taxonomy" id="111878"/>
    <lineage>
        <taxon>Eukaryota</taxon>
        <taxon>Metazoa</taxon>
        <taxon>Porifera</taxon>
        <taxon>Hexactinellida</taxon>
        <taxon>Hexasterophora</taxon>
        <taxon>Lyssacinosida</taxon>
        <taxon>Leucopsacidae</taxon>
        <taxon>Oopsacas</taxon>
    </lineage>
</organism>
<keyword evidence="4" id="KW-1185">Reference proteome</keyword>
<dbReference type="SMART" id="SM00233">
    <property type="entry name" value="PH"/>
    <property type="match status" value="1"/>
</dbReference>
<evidence type="ECO:0000256" key="1">
    <source>
        <dbReference type="SAM" id="MobiDB-lite"/>
    </source>
</evidence>
<evidence type="ECO:0000313" key="4">
    <source>
        <dbReference type="Proteomes" id="UP001165289"/>
    </source>
</evidence>
<sequence>MEGYLSFKKGALRFRKVEMKNYWFVLKQDPTSAEFQYVLTWYKDETMTKFKGSINLLPSMSLLTEESKQFMLGYYFVVKSPNNEMYHFSGHSRNIIEKWVAEIREAIMTDVYAGTTLANKFMRERVVNIYISNSSISLIHPLAEETILSWRLSQIISFVFNETEFSFSICPKCNKCSGRFAQQVSLETGIYIVSSLEERLGNVYPGQKLFHEKTISGDIYRTLHSCQRIDKENIYLTGPSTQNSNRSSKLLSFPLSCISVGPSKPSKPRTPLNQPKYKRCPTPTCFTENSPTLSFTRHTSLPPIYQSRNHGCDTSSLYLKSALTSPVSVGSFRIDPFSVRSSHSQEDLLGGPGMQCLPKSPSLNTTKYIPGRLNKPSYSHPRLHSHYMSNPQPATVDWNNTLKTEYRSRHESLGDDLTDSPYARRSITPIPNSSRIMYQEETLNKLSIISELERPFKSGGPLGYDSHSLPIRRKKSLETRVRVSLRSNTFQFPIGTLPVKLAKEPNYTEGGKIIINNTEYQIPRMVPEDECDTSIVEAFDPSSDTSTSSPPDKNRLYWDRMKQRRYQSKRKSSTKSSTLSSTTLSDALPFSQEDSDSGPDRITLL</sequence>
<reference evidence="3 4" key="1">
    <citation type="journal article" date="2023" name="BMC Biol.">
        <title>The compact genome of the sponge Oopsacas minuta (Hexactinellida) is lacking key metazoan core genes.</title>
        <authorList>
            <person name="Santini S."/>
            <person name="Schenkelaars Q."/>
            <person name="Jourda C."/>
            <person name="Duchesne M."/>
            <person name="Belahbib H."/>
            <person name="Rocher C."/>
            <person name="Selva M."/>
            <person name="Riesgo A."/>
            <person name="Vervoort M."/>
            <person name="Leys S.P."/>
            <person name="Kodjabachian L."/>
            <person name="Le Bivic A."/>
            <person name="Borchiellini C."/>
            <person name="Claverie J.M."/>
            <person name="Renard E."/>
        </authorList>
    </citation>
    <scope>NUCLEOTIDE SEQUENCE [LARGE SCALE GENOMIC DNA]</scope>
    <source>
        <strain evidence="3">SPO-2</strain>
    </source>
</reference>
<feature type="compositionally biased region" description="Low complexity" evidence="1">
    <location>
        <begin position="574"/>
        <end position="585"/>
    </location>
</feature>
<accession>A0AAV7K2X9</accession>